<evidence type="ECO:0000313" key="7">
    <source>
        <dbReference type="EMBL" id="TVM31729.1"/>
    </source>
</evidence>
<reference evidence="7 8" key="1">
    <citation type="submission" date="2018-06" db="EMBL/GenBank/DDBJ databases">
        <title>Complete genome of Desulfovibrio marinus P48SEP.</title>
        <authorList>
            <person name="Crispim J.S."/>
            <person name="Vidigal P.M.P."/>
            <person name="Silva L.C.F."/>
            <person name="Araujo L.C."/>
            <person name="Laguardia C.N."/>
            <person name="Dias R.S."/>
            <person name="Sousa M.P."/>
            <person name="Paula S.O."/>
            <person name="Silva C."/>
        </authorList>
    </citation>
    <scope>NUCLEOTIDE SEQUENCE [LARGE SCALE GENOMIC DNA]</scope>
    <source>
        <strain evidence="7 8">P48SEP</strain>
    </source>
</reference>
<dbReference type="Pfam" id="PF00005">
    <property type="entry name" value="ABC_tran"/>
    <property type="match status" value="1"/>
</dbReference>
<dbReference type="PANTHER" id="PTHR43553">
    <property type="entry name" value="HEAVY METAL TRANSPORTER"/>
    <property type="match status" value="1"/>
</dbReference>
<dbReference type="PROSITE" id="PS00211">
    <property type="entry name" value="ABC_TRANSPORTER_1"/>
    <property type="match status" value="1"/>
</dbReference>
<keyword evidence="3" id="KW-0547">Nucleotide-binding</keyword>
<dbReference type="AlphaFoldDB" id="A0A6P1ZC65"/>
<dbReference type="CDD" id="cd03225">
    <property type="entry name" value="ABC_cobalt_CbiO_domain1"/>
    <property type="match status" value="1"/>
</dbReference>
<dbReference type="OrthoDB" id="9809450at2"/>
<evidence type="ECO:0000256" key="2">
    <source>
        <dbReference type="ARBA" id="ARBA00022448"/>
    </source>
</evidence>
<keyword evidence="9" id="KW-1185">Reference proteome</keyword>
<evidence type="ECO:0000256" key="3">
    <source>
        <dbReference type="ARBA" id="ARBA00022741"/>
    </source>
</evidence>
<dbReference type="PROSITE" id="PS50893">
    <property type="entry name" value="ABC_TRANSPORTER_2"/>
    <property type="match status" value="1"/>
</dbReference>
<dbReference type="EMBL" id="CP039543">
    <property type="protein sequence ID" value="QJT11102.1"/>
    <property type="molecule type" value="Genomic_DNA"/>
</dbReference>
<dbReference type="InterPro" id="IPR050095">
    <property type="entry name" value="ECF_ABC_transporter_ATP-bd"/>
</dbReference>
<dbReference type="InterPro" id="IPR015856">
    <property type="entry name" value="ABC_transpr_CbiO/EcfA_su"/>
</dbReference>
<sequence length="243" mass="26410">MSAPLFEIRNATFAYPGAEPVLRGCDFRFNGSRQGIVGDNGSGKTTLLLMVMGLVTPQSGGVFFKGEEVTDESGFAALRRAVGYCFQNADDQLFSPTVLEDVAFGPLNLGKSQAEARDIAMQTLERVGLAGYGERITYTLSGGEKRLASLATVLAMQPQALLLDEPTNDLDPATRDRLVEVLRTIDIPFAIISHDWDFLDRTVDSLQIMEKGALRPLSKSALHTHTHVHTGGDAPHDHDHLDS</sequence>
<dbReference type="InterPro" id="IPR003593">
    <property type="entry name" value="AAA+_ATPase"/>
</dbReference>
<gene>
    <name evidence="7" type="ORF">DQK91_17485</name>
    <name evidence="6" type="ORF">E8L03_20260</name>
</gene>
<dbReference type="SMART" id="SM00382">
    <property type="entry name" value="AAA"/>
    <property type="match status" value="1"/>
</dbReference>
<dbReference type="GO" id="GO:0043190">
    <property type="term" value="C:ATP-binding cassette (ABC) transporter complex"/>
    <property type="evidence" value="ECO:0007669"/>
    <property type="project" value="TreeGrafter"/>
</dbReference>
<dbReference type="Proteomes" id="UP000434052">
    <property type="component" value="Unassembled WGS sequence"/>
</dbReference>
<dbReference type="InterPro" id="IPR017871">
    <property type="entry name" value="ABC_transporter-like_CS"/>
</dbReference>
<evidence type="ECO:0000256" key="4">
    <source>
        <dbReference type="ARBA" id="ARBA00022840"/>
    </source>
</evidence>
<dbReference type="InterPro" id="IPR027417">
    <property type="entry name" value="P-loop_NTPase"/>
</dbReference>
<organism evidence="7 8">
    <name type="scientific">Oceanidesulfovibrio marinus</name>
    <dbReference type="NCBI Taxonomy" id="370038"/>
    <lineage>
        <taxon>Bacteria</taxon>
        <taxon>Pseudomonadati</taxon>
        <taxon>Thermodesulfobacteriota</taxon>
        <taxon>Desulfovibrionia</taxon>
        <taxon>Desulfovibrionales</taxon>
        <taxon>Desulfovibrionaceae</taxon>
        <taxon>Oceanidesulfovibrio</taxon>
    </lineage>
</organism>
<proteinExistence type="inferred from homology"/>
<name>A0A6P1ZC65_9BACT</name>
<dbReference type="InterPro" id="IPR003439">
    <property type="entry name" value="ABC_transporter-like_ATP-bd"/>
</dbReference>
<reference evidence="6 9" key="2">
    <citation type="submission" date="2019-04" db="EMBL/GenBank/DDBJ databases">
        <title>Isolation and culture of sulfate reducing bacteria from the cold seep of the South China Sea.</title>
        <authorList>
            <person name="Sun C."/>
            <person name="Liu R."/>
        </authorList>
    </citation>
    <scope>NUCLEOTIDE SEQUENCE [LARGE SCALE GENOMIC DNA]</scope>
    <source>
        <strain evidence="6 9">CS1</strain>
    </source>
</reference>
<dbReference type="GO" id="GO:0016887">
    <property type="term" value="F:ATP hydrolysis activity"/>
    <property type="evidence" value="ECO:0007669"/>
    <property type="project" value="InterPro"/>
</dbReference>
<dbReference type="SUPFAM" id="SSF52540">
    <property type="entry name" value="P-loop containing nucleoside triphosphate hydrolases"/>
    <property type="match status" value="1"/>
</dbReference>
<keyword evidence="2" id="KW-0813">Transport</keyword>
<evidence type="ECO:0000313" key="9">
    <source>
        <dbReference type="Proteomes" id="UP000503251"/>
    </source>
</evidence>
<accession>A0A6P1ZC65</accession>
<evidence type="ECO:0000259" key="5">
    <source>
        <dbReference type="PROSITE" id="PS50893"/>
    </source>
</evidence>
<feature type="domain" description="ABC transporter" evidence="5">
    <location>
        <begin position="6"/>
        <end position="236"/>
    </location>
</feature>
<dbReference type="Proteomes" id="UP000503251">
    <property type="component" value="Chromosome"/>
</dbReference>
<evidence type="ECO:0000313" key="6">
    <source>
        <dbReference type="EMBL" id="QJT11102.1"/>
    </source>
</evidence>
<evidence type="ECO:0000313" key="8">
    <source>
        <dbReference type="Proteomes" id="UP000434052"/>
    </source>
</evidence>
<dbReference type="RefSeq" id="WP_144306687.1">
    <property type="nucleotide sequence ID" value="NZ_CP039543.1"/>
</dbReference>
<comment type="similarity">
    <text evidence="1">Belongs to the ABC transporter superfamily.</text>
</comment>
<dbReference type="PANTHER" id="PTHR43553:SF24">
    <property type="entry name" value="ENERGY-COUPLING FACTOR TRANSPORTER ATP-BINDING PROTEIN ECFA1"/>
    <property type="match status" value="1"/>
</dbReference>
<dbReference type="Gene3D" id="3.40.50.300">
    <property type="entry name" value="P-loop containing nucleotide triphosphate hydrolases"/>
    <property type="match status" value="1"/>
</dbReference>
<dbReference type="GO" id="GO:0005524">
    <property type="term" value="F:ATP binding"/>
    <property type="evidence" value="ECO:0007669"/>
    <property type="project" value="UniProtKB-KW"/>
</dbReference>
<evidence type="ECO:0000256" key="1">
    <source>
        <dbReference type="ARBA" id="ARBA00005417"/>
    </source>
</evidence>
<dbReference type="EMBL" id="QMIF01000014">
    <property type="protein sequence ID" value="TVM31729.1"/>
    <property type="molecule type" value="Genomic_DNA"/>
</dbReference>
<protein>
    <submittedName>
        <fullName evidence="7">ABC transporter ATP-binding protein</fullName>
    </submittedName>
</protein>
<dbReference type="GO" id="GO:0042626">
    <property type="term" value="F:ATPase-coupled transmembrane transporter activity"/>
    <property type="evidence" value="ECO:0007669"/>
    <property type="project" value="TreeGrafter"/>
</dbReference>
<keyword evidence="4 7" id="KW-0067">ATP-binding</keyword>